<name>A0A8S5RT08_9CAUD</name>
<protein>
    <recommendedName>
        <fullName evidence="2">Tail fiber protein</fullName>
    </recommendedName>
</protein>
<evidence type="ECO:0008006" key="2">
    <source>
        <dbReference type="Google" id="ProtNLM"/>
    </source>
</evidence>
<organism evidence="1">
    <name type="scientific">CrAss-like virus sp. ctZ6R2</name>
    <dbReference type="NCBI Taxonomy" id="2827629"/>
    <lineage>
        <taxon>Viruses</taxon>
        <taxon>Duplodnaviria</taxon>
        <taxon>Heunggongvirae</taxon>
        <taxon>Uroviricota</taxon>
        <taxon>Caudoviricetes</taxon>
        <taxon>Crassvirales</taxon>
    </lineage>
</organism>
<proteinExistence type="predicted"/>
<dbReference type="EMBL" id="BK057804">
    <property type="protein sequence ID" value="DAE92598.1"/>
    <property type="molecule type" value="Genomic_DNA"/>
</dbReference>
<sequence length="375" mass="41117">MKDIQQLIKKNSQEGRYEDIFPKTFIDAVLDKESGVTLTDILAMFNMLFLSYNGSRSQTRLQVPSSLRREGLWVTYVLYDKTVVTEWYSAEAIDDTTFGDSANWRDGSNSLTGDISISSDGYWVINGEVTNIKAQGEAGITPILRVGSNNHLQVSYTNGSIYVDVSPNPVFTQFRVSNNKLEQSVDLGLTWTVVSNYIAAWFRFTGTTGSSQADNVGKIQISRDNGATWSDLSGEFTNSLHIKGYVATVGALPSTAVQGDIYGVGPTYDPSDTEHTNPIYQLYVKDSTGWINNGRFTSIAAGVVQELGNSETAVMSQAGVTSALNSNFKRFRGDTLNRPILTTDDAGYPYYDTTIGKYIVWNGGSWVNLDGTSLG</sequence>
<reference evidence="1" key="1">
    <citation type="journal article" date="2021" name="Proc. Natl. Acad. Sci. U.S.A.">
        <title>A Catalog of Tens of Thousands of Viruses from Human Metagenomes Reveals Hidden Associations with Chronic Diseases.</title>
        <authorList>
            <person name="Tisza M.J."/>
            <person name="Buck C.B."/>
        </authorList>
    </citation>
    <scope>NUCLEOTIDE SEQUENCE</scope>
    <source>
        <strain evidence="1">CtZ6R2</strain>
    </source>
</reference>
<evidence type="ECO:0000313" key="1">
    <source>
        <dbReference type="EMBL" id="DAE92598.1"/>
    </source>
</evidence>
<accession>A0A8S5RT08</accession>